<evidence type="ECO:0000313" key="2">
    <source>
        <dbReference type="Proteomes" id="UP000231263"/>
    </source>
</evidence>
<evidence type="ECO:0000313" key="1">
    <source>
        <dbReference type="EMBL" id="PJA46754.1"/>
    </source>
</evidence>
<reference evidence="2" key="1">
    <citation type="submission" date="2017-09" db="EMBL/GenBank/DDBJ databases">
        <title>Depth-based differentiation of microbial function through sediment-hosted aquifers and enrichment of novel symbionts in the deep terrestrial subsurface.</title>
        <authorList>
            <person name="Probst A.J."/>
            <person name="Ladd B."/>
            <person name="Jarett J.K."/>
            <person name="Geller-Mcgrath D.E."/>
            <person name="Sieber C.M.K."/>
            <person name="Emerson J.B."/>
            <person name="Anantharaman K."/>
            <person name="Thomas B.C."/>
            <person name="Malmstrom R."/>
            <person name="Stieglmeier M."/>
            <person name="Klingl A."/>
            <person name="Woyke T."/>
            <person name="Ryan C.M."/>
            <person name="Banfield J.F."/>
        </authorList>
    </citation>
    <scope>NUCLEOTIDE SEQUENCE [LARGE SCALE GENOMIC DNA]</scope>
</reference>
<organism evidence="1 2">
    <name type="scientific">Candidatus Uhrbacteria bacterium CG_4_9_14_3_um_filter_41_35</name>
    <dbReference type="NCBI Taxonomy" id="1975034"/>
    <lineage>
        <taxon>Bacteria</taxon>
        <taxon>Candidatus Uhriibacteriota</taxon>
    </lineage>
</organism>
<protein>
    <submittedName>
        <fullName evidence="1">Uncharacterized protein</fullName>
    </submittedName>
</protein>
<dbReference type="AlphaFoldDB" id="A0A2M7XFV7"/>
<gene>
    <name evidence="1" type="ORF">CO173_01525</name>
</gene>
<accession>A0A2M7XFV7</accession>
<proteinExistence type="predicted"/>
<name>A0A2M7XFV7_9BACT</name>
<comment type="caution">
    <text evidence="1">The sequence shown here is derived from an EMBL/GenBank/DDBJ whole genome shotgun (WGS) entry which is preliminary data.</text>
</comment>
<sequence>MKMSTNNWLSIASLLLLVAALVLAVMTFVANTKLVNQTNDVSKRVDIIDQSVTDLKGSVDGGAITSVTILREIPKLGDLYTAYSRVSNKNFDQSQLLEDLRTRAELVVETLPMGAEFVGTIPDDICQVVASGPCGLETEVWYYETDEFFYLVQKRGVSVDTYGPFVGAKEDIVRDIGILNDYKKFLER</sequence>
<dbReference type="EMBL" id="PFWT01000008">
    <property type="protein sequence ID" value="PJA46754.1"/>
    <property type="molecule type" value="Genomic_DNA"/>
</dbReference>
<dbReference type="Proteomes" id="UP000231263">
    <property type="component" value="Unassembled WGS sequence"/>
</dbReference>